<feature type="domain" description="Aerobactin siderophore biosynthesis IucA/IucC N-terminal" evidence="3">
    <location>
        <begin position="110"/>
        <end position="325"/>
    </location>
</feature>
<evidence type="ECO:0000256" key="1">
    <source>
        <dbReference type="ARBA" id="ARBA00004924"/>
    </source>
</evidence>
<sequence>MTAGGTVAATDALLRCWVTERGIPLPDNGTITIPVPGGRVSTSVAYRSATGHHRFGPVSTVDGVPLGPVELARLIGDDTLAGLVADSTARIGRYLAARAAETVVPHGDAFLAAEQDLLLGHLTHPAAKSRDGITDAEDERYAPELRGSFPLHWFAVDPALVRSAHADHPVLGEALATLRTGTAGRVLVPAHPWQAGDLVHRNGFRELVADGRITPLGPDGPAWHPTSSLRTVYRPGHPVMLKLSLGLRITNSRRENTLTELARGIEVCRLLDAGIADAVTTAYPGFRIVADPAYLAAVFPDGGPTHLDVSVREAPAGITRARCLAGFVAPQPGVRPAAVVTTVRELAARLARPEHAVAAEWMRRYVDRVLAPMVHLYGSTGVGLEAHQQNTLVLLDDDGWPETGWYRDNQGYYLASSALPAVLSLLGGAASSTLAVAPDALVDDRLTYYLLLNQALAPVAALGGAGVAAEEDLLAAVRDGLAALVDRGHDTPRGLVRRWLTAETLPRKANLATRVAGIDEVLAPVDHQSVYHDTPNPLRGNR</sequence>
<comment type="similarity">
    <text evidence="2">Belongs to the IucA/IucC family.</text>
</comment>
<dbReference type="InterPro" id="IPR037455">
    <property type="entry name" value="LucA/IucC-like"/>
</dbReference>
<comment type="pathway">
    <text evidence="1">Siderophore biosynthesis.</text>
</comment>
<organism evidence="5 6">
    <name type="scientific">Actinocatenispora rupis</name>
    <dbReference type="NCBI Taxonomy" id="519421"/>
    <lineage>
        <taxon>Bacteria</taxon>
        <taxon>Bacillati</taxon>
        <taxon>Actinomycetota</taxon>
        <taxon>Actinomycetes</taxon>
        <taxon>Micromonosporales</taxon>
        <taxon>Micromonosporaceae</taxon>
        <taxon>Actinocatenispora</taxon>
    </lineage>
</organism>
<dbReference type="Pfam" id="PF06276">
    <property type="entry name" value="FhuF"/>
    <property type="match status" value="1"/>
</dbReference>
<evidence type="ECO:0000313" key="6">
    <source>
        <dbReference type="Proteomes" id="UP000612808"/>
    </source>
</evidence>
<dbReference type="Proteomes" id="UP000612808">
    <property type="component" value="Unassembled WGS sequence"/>
</dbReference>
<feature type="domain" description="Aerobactin siderophore biosynthesis IucA/IucC-like C-terminal" evidence="4">
    <location>
        <begin position="360"/>
        <end position="519"/>
    </location>
</feature>
<dbReference type="PANTHER" id="PTHR34384:SF5">
    <property type="entry name" value="L-2,3-DIAMINOPROPANOATE--CITRATE LIGASE"/>
    <property type="match status" value="1"/>
</dbReference>
<comment type="caution">
    <text evidence="5">The sequence shown here is derived from an EMBL/GenBank/DDBJ whole genome shotgun (WGS) entry which is preliminary data.</text>
</comment>
<proteinExistence type="inferred from homology"/>
<name>A0A8J3J7Y9_9ACTN</name>
<dbReference type="InterPro" id="IPR022770">
    <property type="entry name" value="IucA/IucC-like_C"/>
</dbReference>
<dbReference type="GO" id="GO:0019290">
    <property type="term" value="P:siderophore biosynthetic process"/>
    <property type="evidence" value="ECO:0007669"/>
    <property type="project" value="InterPro"/>
</dbReference>
<gene>
    <name evidence="5" type="ORF">Aru02nite_45560</name>
</gene>
<protein>
    <recommendedName>
        <fullName evidence="7">Siderophore synthetase component</fullName>
    </recommendedName>
</protein>
<reference evidence="5" key="1">
    <citation type="submission" date="2021-01" db="EMBL/GenBank/DDBJ databases">
        <title>Whole genome shotgun sequence of Actinocatenispora rupis NBRC 107355.</title>
        <authorList>
            <person name="Komaki H."/>
            <person name="Tamura T."/>
        </authorList>
    </citation>
    <scope>NUCLEOTIDE SEQUENCE</scope>
    <source>
        <strain evidence="5">NBRC 107355</strain>
    </source>
</reference>
<evidence type="ECO:0008006" key="7">
    <source>
        <dbReference type="Google" id="ProtNLM"/>
    </source>
</evidence>
<evidence type="ECO:0000313" key="5">
    <source>
        <dbReference type="EMBL" id="GID13667.1"/>
    </source>
</evidence>
<dbReference type="Pfam" id="PF04183">
    <property type="entry name" value="IucA_IucC"/>
    <property type="match status" value="1"/>
</dbReference>
<dbReference type="AlphaFoldDB" id="A0A8J3J7Y9"/>
<dbReference type="Gene3D" id="1.10.510.40">
    <property type="match status" value="1"/>
</dbReference>
<dbReference type="InterPro" id="IPR007310">
    <property type="entry name" value="Aerobactin_biosyn_IucA/IucC_N"/>
</dbReference>
<keyword evidence="6" id="KW-1185">Reference proteome</keyword>
<evidence type="ECO:0000256" key="2">
    <source>
        <dbReference type="ARBA" id="ARBA00007832"/>
    </source>
</evidence>
<accession>A0A8J3J7Y9</accession>
<dbReference type="EMBL" id="BOMB01000025">
    <property type="protein sequence ID" value="GID13667.1"/>
    <property type="molecule type" value="Genomic_DNA"/>
</dbReference>
<evidence type="ECO:0000259" key="4">
    <source>
        <dbReference type="Pfam" id="PF06276"/>
    </source>
</evidence>
<dbReference type="RefSeq" id="WP_203660896.1">
    <property type="nucleotide sequence ID" value="NZ_BAAAZM010000015.1"/>
</dbReference>
<evidence type="ECO:0000259" key="3">
    <source>
        <dbReference type="Pfam" id="PF04183"/>
    </source>
</evidence>
<dbReference type="GO" id="GO:0016881">
    <property type="term" value="F:acid-amino acid ligase activity"/>
    <property type="evidence" value="ECO:0007669"/>
    <property type="project" value="UniProtKB-ARBA"/>
</dbReference>
<dbReference type="PANTHER" id="PTHR34384">
    <property type="entry name" value="L-2,3-DIAMINOPROPANOATE--CITRATE LIGASE"/>
    <property type="match status" value="1"/>
</dbReference>